<sequence>MASQIPGQGWQELKRELMQKWRELSDNDLESTKGNAQSIVDLLERKVGMAIDEASEKFAEIASHYHLYDEPEEKPVKADEEKKERVMELKPKAPANRDRKPKDDYLG</sequence>
<dbReference type="Proteomes" id="UP000197003">
    <property type="component" value="Chromosome"/>
</dbReference>
<evidence type="ECO:0000313" key="3">
    <source>
        <dbReference type="Proteomes" id="UP000197003"/>
    </source>
</evidence>
<dbReference type="EMBL" id="CP020946">
    <property type="protein sequence ID" value="ASD63190.1"/>
    <property type="molecule type" value="Genomic_DNA"/>
</dbReference>
<dbReference type="AlphaFoldDB" id="A0A1Z3N6T5"/>
<organism evidence="2 3">
    <name type="scientific">Bdellovibrio bacteriovorus</name>
    <dbReference type="NCBI Taxonomy" id="959"/>
    <lineage>
        <taxon>Bacteria</taxon>
        <taxon>Pseudomonadati</taxon>
        <taxon>Bdellovibrionota</taxon>
        <taxon>Bdellovibrionia</taxon>
        <taxon>Bdellovibrionales</taxon>
        <taxon>Pseudobdellovibrionaceae</taxon>
        <taxon>Bdellovibrio</taxon>
    </lineage>
</organism>
<name>A0A1Z3N6T5_BDEBC</name>
<dbReference type="Gene3D" id="1.10.1470.10">
    <property type="entry name" value="YjbJ"/>
    <property type="match status" value="1"/>
</dbReference>
<dbReference type="SUPFAM" id="SSF69047">
    <property type="entry name" value="Hypothetical protein YjbJ"/>
    <property type="match status" value="1"/>
</dbReference>
<evidence type="ECO:0000313" key="2">
    <source>
        <dbReference type="EMBL" id="ASD63190.1"/>
    </source>
</evidence>
<feature type="region of interest" description="Disordered" evidence="1">
    <location>
        <begin position="69"/>
        <end position="107"/>
    </location>
</feature>
<dbReference type="RefSeq" id="WP_088564766.1">
    <property type="nucleotide sequence ID" value="NZ_CP020946.1"/>
</dbReference>
<dbReference type="OrthoDB" id="5295875at2"/>
<proteinExistence type="predicted"/>
<protein>
    <submittedName>
        <fullName evidence="2">Transcriptional regulator</fullName>
    </submittedName>
</protein>
<gene>
    <name evidence="2" type="ORF">B9G79_06225</name>
</gene>
<accession>A0A1Z3N6T5</accession>
<reference evidence="2 3" key="1">
    <citation type="submission" date="2017-04" db="EMBL/GenBank/DDBJ databases">
        <title>Whole genome sequence of Bdellovibrio bacteriovorus strain SSB218315.</title>
        <authorList>
            <person name="Oyedara O."/>
            <person name="Rodriguez-Perez M.A."/>
        </authorList>
    </citation>
    <scope>NUCLEOTIDE SEQUENCE [LARGE SCALE GENOMIC DNA]</scope>
    <source>
        <strain evidence="2 3">SSB218315</strain>
    </source>
</reference>
<evidence type="ECO:0000256" key="1">
    <source>
        <dbReference type="SAM" id="MobiDB-lite"/>
    </source>
</evidence>
<dbReference type="InterPro" id="IPR036629">
    <property type="entry name" value="YjbJ_sf"/>
</dbReference>